<dbReference type="EMBL" id="LR798248">
    <property type="protein sequence ID" value="CAB5218092.1"/>
    <property type="molecule type" value="Genomic_DNA"/>
</dbReference>
<name>A0A6J7WN26_9CAUD</name>
<evidence type="ECO:0000313" key="1">
    <source>
        <dbReference type="EMBL" id="CAB5218092.1"/>
    </source>
</evidence>
<accession>A0A6J7WN26</accession>
<gene>
    <name evidence="1" type="ORF">UFOVP208_51</name>
</gene>
<reference evidence="1" key="1">
    <citation type="submission" date="2020-05" db="EMBL/GenBank/DDBJ databases">
        <authorList>
            <person name="Chiriac C."/>
            <person name="Salcher M."/>
            <person name="Ghai R."/>
            <person name="Kavagutti S V."/>
        </authorList>
    </citation>
    <scope>NUCLEOTIDE SEQUENCE</scope>
</reference>
<organism evidence="1">
    <name type="scientific">uncultured Caudovirales phage</name>
    <dbReference type="NCBI Taxonomy" id="2100421"/>
    <lineage>
        <taxon>Viruses</taxon>
        <taxon>Duplodnaviria</taxon>
        <taxon>Heunggongvirae</taxon>
        <taxon>Uroviricota</taxon>
        <taxon>Caudoviricetes</taxon>
        <taxon>Peduoviridae</taxon>
        <taxon>Maltschvirus</taxon>
        <taxon>Maltschvirus maltsch</taxon>
    </lineage>
</organism>
<proteinExistence type="predicted"/>
<sequence length="94" mass="11100">MNLEQLKQLAEESWEGCDGCTEQDEVIYKNGYVKGYNSAISELPKEISDEEIEKEVMDSMDYVYLNPNDSLIFHQGWMRAIKWYREQLRKISAK</sequence>
<protein>
    <submittedName>
        <fullName evidence="1">Uncharacterized protein</fullName>
    </submittedName>
</protein>